<dbReference type="Gene3D" id="1.20.1640.10">
    <property type="entry name" value="Multidrug efflux transporter AcrB transmembrane domain"/>
    <property type="match status" value="2"/>
</dbReference>
<evidence type="ECO:0000256" key="6">
    <source>
        <dbReference type="ARBA" id="ARBA00023180"/>
    </source>
</evidence>
<feature type="compositionally biased region" description="Acidic residues" evidence="7">
    <location>
        <begin position="1011"/>
        <end position="1020"/>
    </location>
</feature>
<organism evidence="10 11">
    <name type="scientific">Diacronema lutheri</name>
    <name type="common">Unicellular marine alga</name>
    <name type="synonym">Monochrysis lutheri</name>
    <dbReference type="NCBI Taxonomy" id="2081491"/>
    <lineage>
        <taxon>Eukaryota</taxon>
        <taxon>Haptista</taxon>
        <taxon>Haptophyta</taxon>
        <taxon>Pavlovophyceae</taxon>
        <taxon>Pavlovales</taxon>
        <taxon>Pavlovaceae</taxon>
        <taxon>Diacronema</taxon>
    </lineage>
</organism>
<evidence type="ECO:0000256" key="8">
    <source>
        <dbReference type="SAM" id="Phobius"/>
    </source>
</evidence>
<dbReference type="InterPro" id="IPR051697">
    <property type="entry name" value="Patched_domain-protein"/>
</dbReference>
<comment type="similarity">
    <text evidence="2">Belongs to the patched family.</text>
</comment>
<dbReference type="Pfam" id="PF02460">
    <property type="entry name" value="Patched"/>
    <property type="match status" value="1"/>
</dbReference>
<feature type="transmembrane region" description="Helical" evidence="8">
    <location>
        <begin position="1314"/>
        <end position="1336"/>
    </location>
</feature>
<feature type="compositionally biased region" description="Polar residues" evidence="7">
    <location>
        <begin position="1561"/>
        <end position="1578"/>
    </location>
</feature>
<feature type="region of interest" description="Disordered" evidence="7">
    <location>
        <begin position="976"/>
        <end position="1044"/>
    </location>
</feature>
<feature type="compositionally biased region" description="Pro residues" evidence="7">
    <location>
        <begin position="1598"/>
        <end position="1614"/>
    </location>
</feature>
<feature type="region of interest" description="Disordered" evidence="7">
    <location>
        <begin position="1475"/>
        <end position="1502"/>
    </location>
</feature>
<comment type="caution">
    <text evidence="10">The sequence shown here is derived from an EMBL/GenBank/DDBJ whole genome shotgun (WGS) entry which is preliminary data.</text>
</comment>
<comment type="subcellular location">
    <subcellularLocation>
        <location evidence="1">Membrane</location>
        <topology evidence="1">Multi-pass membrane protein</topology>
    </subcellularLocation>
</comment>
<sequence>MGGTSTSRCVDRAAARYGRLVSKRPNTTMAFSVIVGLLLATGTLTSLTFEARSAMLYVPQHSPLAKLRDDMWATFGAPPDPFVVTVSLVDGGDMITRDALLRVLSLHDAIVNATSLAEVGSNDFELPRVETTRYEDVCMQRYIPELGERFCAVSSVLQLWEYDRHSLEAATDDEIRTAVSEAYAAHEIDLGGVRRMPNSTKVGASALMMLYLLDSQIPAYDNGETAAWELHAWRLLRRNSGRPRRADGRRAAAAAAYAAHAMRVGGVTANVVDDEPNASPALARPAAGGLVAGRAGGGQSRGAPAARADARAPAAGGAADGAADTNSLAGLRINLYSRHINEFESEQFVSQDSYLMGLSVIAVILYVCFALSVANHGGGERGGRWWARLQRLVLGFMCGVSVGFSILAGFGLACFLGVPLTPVSPLVVFTLLGVSVDDMIIIFDCHVREAETDSEKLGELASEAGALLACGGALLPSRGARKAAKHGAMGAGLAIVDRGFERALSAASAAISLTSATTLIALLTGWAVDFPVYSFFCGATGCCILCCFFFQATLFAPLLLLHERTEYSHRVSLAVRHALAERKARPRDDGAARHAALEQPHVPLPLLVAHSSAPAPDEAGAGAWTRLVGGGDDEEHAAIELSPAPHKLGAGASPPASSGRSPAPTGCAHGARAHVAGMFSPRPESQATAGARGDARPGPPGSPPPPAPPPAPPPPAPPAIGASSPARSGRGADGGGGGAPAGEWADEAHARCNGTGDHAAGGGFGRAPASRELRFDDPPDGSAAPNGSCSQRLMRSYARVLLRPAVSWCVLVAFCALVVVCGVASRSLPVGLPQRDTVPDGSHVGAFLDDLDAFWAGDLPEQISFVFKCEQLHVMPDDEGGLPAGKLVVGRSQAAIEGLWGSGDMLRVTSNWADALDAWLHCPPDVPPALSLGGTCSAKNLTAFLSDREMHACTSESEHLASIGVVAGAPDARRRLQPARRARAPGVPATAPMRGRALRHRPAPAPPAAPADEEAAEEGVDAPSSSHGGGGGGGDGGGGTCADNEERFHSLSRGHACADALERCNTGFGHSIVKKLCPATCGLCTPGGHAPRGGGGGDGGGGGGSAEPPPIISLARGGLEFANDVVLRGQSDACACSDVDRAMRPDSAPCRVRWWQSGPLGVLAKLVARLAALARHSSLDDDEASALRAARARAPSAGRRLRVRRERHAAEGGAVQPSHHPNYTAIALAAAATRAASAPASPPARPRALGGGGARECSLGEIAAHRMVVSARMPQVHEQAYDQWLRFNQILVDAGARGYAYHHRYEFGYVDKRMLAFALTNLVSATVAILCVLLVFLSPTVALVSTAAVLSIDTILFGMMVVLDVRLNSITLISLLIALALAIDYSCHLGHAYEAAPFTDRRRKAAYALETMGASILSAGSSTLLGTLFLALSRSSVFRTFFVLVWGTILWGLVAGLAIVPAALSLFGPVGTDNVQHAPQPQRASHTPRAHSARTPSVTRVSVATSPRFAGRTLGGSPCAPAELPSPPPPLPASVGVSVSRCATDPSGARAGAIHRLQQSLPTVSRSEGSPTGWQTAPISPWYGGGVGAQREREHYPAQPPIPPIAGPIRPGQPPRGYDGHSASGAESPRYSSACRGALL</sequence>
<dbReference type="EMBL" id="JAGTXO010000002">
    <property type="protein sequence ID" value="KAG8469519.1"/>
    <property type="molecule type" value="Genomic_DNA"/>
</dbReference>
<dbReference type="Proteomes" id="UP000751190">
    <property type="component" value="Unassembled WGS sequence"/>
</dbReference>
<evidence type="ECO:0000313" key="11">
    <source>
        <dbReference type="Proteomes" id="UP000751190"/>
    </source>
</evidence>
<evidence type="ECO:0000256" key="2">
    <source>
        <dbReference type="ARBA" id="ARBA00005585"/>
    </source>
</evidence>
<feature type="transmembrane region" description="Helical" evidence="8">
    <location>
        <begin position="354"/>
        <end position="374"/>
    </location>
</feature>
<gene>
    <name evidence="10" type="ORF">KFE25_005974</name>
</gene>
<evidence type="ECO:0000256" key="1">
    <source>
        <dbReference type="ARBA" id="ARBA00004141"/>
    </source>
</evidence>
<feature type="compositionally biased region" description="Polar residues" evidence="7">
    <location>
        <begin position="1475"/>
        <end position="1485"/>
    </location>
</feature>
<feature type="transmembrane region" description="Helical" evidence="8">
    <location>
        <begin position="1343"/>
        <end position="1363"/>
    </location>
</feature>
<feature type="transmembrane region" description="Helical" evidence="8">
    <location>
        <begin position="29"/>
        <end position="49"/>
    </location>
</feature>
<keyword evidence="4 8" id="KW-1133">Transmembrane helix</keyword>
<proteinExistence type="inferred from homology"/>
<feature type="region of interest" description="Disordered" evidence="7">
    <location>
        <begin position="645"/>
        <end position="669"/>
    </location>
</feature>
<feature type="region of interest" description="Disordered" evidence="7">
    <location>
        <begin position="1593"/>
        <end position="1640"/>
    </location>
</feature>
<reference evidence="10" key="1">
    <citation type="submission" date="2021-05" db="EMBL/GenBank/DDBJ databases">
        <title>The genome of the haptophyte Pavlova lutheri (Diacronema luteri, Pavlovales) - a model for lipid biosynthesis in eukaryotic algae.</title>
        <authorList>
            <person name="Hulatt C.J."/>
            <person name="Posewitz M.C."/>
        </authorList>
    </citation>
    <scope>NUCLEOTIDE SEQUENCE</scope>
    <source>
        <strain evidence="10">NIVA-4/92</strain>
    </source>
</reference>
<feature type="transmembrane region" description="Helical" evidence="8">
    <location>
        <begin position="394"/>
        <end position="420"/>
    </location>
</feature>
<feature type="region of interest" description="Disordered" evidence="7">
    <location>
        <begin position="681"/>
        <end position="789"/>
    </location>
</feature>
<evidence type="ECO:0000259" key="9">
    <source>
        <dbReference type="PROSITE" id="PS50156"/>
    </source>
</evidence>
<dbReference type="GO" id="GO:0016020">
    <property type="term" value="C:membrane"/>
    <property type="evidence" value="ECO:0007669"/>
    <property type="project" value="UniProtKB-SubCell"/>
</dbReference>
<feature type="compositionally biased region" description="Low complexity" evidence="7">
    <location>
        <begin position="719"/>
        <end position="729"/>
    </location>
</feature>
<feature type="compositionally biased region" description="Gly residues" evidence="7">
    <location>
        <begin position="1027"/>
        <end position="1040"/>
    </location>
</feature>
<evidence type="ECO:0000256" key="7">
    <source>
        <dbReference type="SAM" id="MobiDB-lite"/>
    </source>
</evidence>
<dbReference type="InterPro" id="IPR000731">
    <property type="entry name" value="SSD"/>
</dbReference>
<keyword evidence="11" id="KW-1185">Reference proteome</keyword>
<feature type="compositionally biased region" description="Low complexity" evidence="7">
    <location>
        <begin position="649"/>
        <end position="666"/>
    </location>
</feature>
<evidence type="ECO:0000256" key="5">
    <source>
        <dbReference type="ARBA" id="ARBA00023136"/>
    </source>
</evidence>
<feature type="transmembrane region" description="Helical" evidence="8">
    <location>
        <begin position="1407"/>
        <end position="1432"/>
    </location>
</feature>
<dbReference type="PANTHER" id="PTHR10796">
    <property type="entry name" value="PATCHED-RELATED"/>
    <property type="match status" value="1"/>
</dbReference>
<dbReference type="InterPro" id="IPR003392">
    <property type="entry name" value="PTHD_SSD"/>
</dbReference>
<dbReference type="OrthoDB" id="10561524at2759"/>
<feature type="transmembrane region" description="Helical" evidence="8">
    <location>
        <begin position="1369"/>
        <end position="1387"/>
    </location>
</feature>
<evidence type="ECO:0000256" key="3">
    <source>
        <dbReference type="ARBA" id="ARBA00022692"/>
    </source>
</evidence>
<feature type="domain" description="SSD" evidence="9">
    <location>
        <begin position="352"/>
        <end position="561"/>
    </location>
</feature>
<feature type="compositionally biased region" description="Pro residues" evidence="7">
    <location>
        <begin position="697"/>
        <end position="718"/>
    </location>
</feature>
<feature type="compositionally biased region" description="Gly residues" evidence="7">
    <location>
        <begin position="731"/>
        <end position="740"/>
    </location>
</feature>
<name>A0A8J5Y193_DIALT</name>
<dbReference type="SUPFAM" id="SSF82866">
    <property type="entry name" value="Multidrug efflux transporter AcrB transmembrane domain"/>
    <property type="match status" value="2"/>
</dbReference>
<keyword evidence="3 8" id="KW-0812">Transmembrane</keyword>
<dbReference type="PROSITE" id="PS50156">
    <property type="entry name" value="SSD"/>
    <property type="match status" value="1"/>
</dbReference>
<feature type="transmembrane region" description="Helical" evidence="8">
    <location>
        <begin position="1444"/>
        <end position="1467"/>
    </location>
</feature>
<feature type="transmembrane region" description="Helical" evidence="8">
    <location>
        <begin position="800"/>
        <end position="825"/>
    </location>
</feature>
<keyword evidence="6" id="KW-0325">Glycoprotein</keyword>
<feature type="region of interest" description="Disordered" evidence="7">
    <location>
        <begin position="1561"/>
        <end position="1580"/>
    </location>
</feature>
<dbReference type="PANTHER" id="PTHR10796:SF92">
    <property type="entry name" value="PATCHED-RELATED, ISOFORM A"/>
    <property type="match status" value="1"/>
</dbReference>
<feature type="transmembrane region" description="Helical" evidence="8">
    <location>
        <begin position="503"/>
        <end position="527"/>
    </location>
</feature>
<evidence type="ECO:0000313" key="10">
    <source>
        <dbReference type="EMBL" id="KAG8469519.1"/>
    </source>
</evidence>
<evidence type="ECO:0000256" key="4">
    <source>
        <dbReference type="ARBA" id="ARBA00022989"/>
    </source>
</evidence>
<protein>
    <recommendedName>
        <fullName evidence="9">SSD domain-containing protein</fullName>
    </recommendedName>
</protein>
<keyword evidence="5 8" id="KW-0472">Membrane</keyword>
<accession>A0A8J5Y193</accession>
<feature type="transmembrane region" description="Helical" evidence="8">
    <location>
        <begin position="533"/>
        <end position="561"/>
    </location>
</feature>